<accession>A0ABP8ANA0</accession>
<protein>
    <submittedName>
        <fullName evidence="1">Uncharacterized protein</fullName>
    </submittedName>
</protein>
<name>A0ABP8ANA0_9ACTN</name>
<organism evidence="1 2">
    <name type="scientific">Streptosporangium oxazolinicum</name>
    <dbReference type="NCBI Taxonomy" id="909287"/>
    <lineage>
        <taxon>Bacteria</taxon>
        <taxon>Bacillati</taxon>
        <taxon>Actinomycetota</taxon>
        <taxon>Actinomycetes</taxon>
        <taxon>Streptosporangiales</taxon>
        <taxon>Streptosporangiaceae</taxon>
        <taxon>Streptosporangium</taxon>
    </lineage>
</organism>
<gene>
    <name evidence="1" type="ORF">GCM10022252_19090</name>
</gene>
<keyword evidence="2" id="KW-1185">Reference proteome</keyword>
<comment type="caution">
    <text evidence="1">The sequence shown here is derived from an EMBL/GenBank/DDBJ whole genome shotgun (WGS) entry which is preliminary data.</text>
</comment>
<evidence type="ECO:0000313" key="2">
    <source>
        <dbReference type="Proteomes" id="UP001501251"/>
    </source>
</evidence>
<sequence>MAKAGRVGKDWYVPASTTPRRSQMRFIRLLIVGLALAMMSSGCASEPTLDKAVAELQKDTQRLEVDSIFKNPLNKLRILQRPDKDIPCAKGKFKRVLRATADYERRASNMDSHLDLAQGLMESTLSRILGYKLEYDLSQIDVEEGRFIYGTKEDPEIKVSVFVTPDAPTWRLRAVTACLPH</sequence>
<dbReference type="EMBL" id="BAABAQ010000002">
    <property type="protein sequence ID" value="GAA4186696.1"/>
    <property type="molecule type" value="Genomic_DNA"/>
</dbReference>
<reference evidence="2" key="1">
    <citation type="journal article" date="2019" name="Int. J. Syst. Evol. Microbiol.">
        <title>The Global Catalogue of Microorganisms (GCM) 10K type strain sequencing project: providing services to taxonomists for standard genome sequencing and annotation.</title>
        <authorList>
            <consortium name="The Broad Institute Genomics Platform"/>
            <consortium name="The Broad Institute Genome Sequencing Center for Infectious Disease"/>
            <person name="Wu L."/>
            <person name="Ma J."/>
        </authorList>
    </citation>
    <scope>NUCLEOTIDE SEQUENCE [LARGE SCALE GENOMIC DNA]</scope>
    <source>
        <strain evidence="2">JCM 17388</strain>
    </source>
</reference>
<evidence type="ECO:0000313" key="1">
    <source>
        <dbReference type="EMBL" id="GAA4186696.1"/>
    </source>
</evidence>
<dbReference type="Proteomes" id="UP001501251">
    <property type="component" value="Unassembled WGS sequence"/>
</dbReference>
<proteinExistence type="predicted"/>